<gene>
    <name evidence="3" type="ORF">ISP25_19935</name>
</gene>
<dbReference type="CDD" id="cd00586">
    <property type="entry name" value="4HBT"/>
    <property type="match status" value="1"/>
</dbReference>
<dbReference type="InterPro" id="IPR029069">
    <property type="entry name" value="HotDog_dom_sf"/>
</dbReference>
<dbReference type="PANTHER" id="PTHR31793">
    <property type="entry name" value="4-HYDROXYBENZOYL-COA THIOESTERASE FAMILY MEMBER"/>
    <property type="match status" value="1"/>
</dbReference>
<protein>
    <submittedName>
        <fullName evidence="3">Acyl-CoA thioesterase</fullName>
    </submittedName>
</protein>
<organism evidence="3 4">
    <name type="scientific">Rhodanobacter hydrolyticus</name>
    <dbReference type="NCBI Taxonomy" id="2250595"/>
    <lineage>
        <taxon>Bacteria</taxon>
        <taxon>Pseudomonadati</taxon>
        <taxon>Pseudomonadota</taxon>
        <taxon>Gammaproteobacteria</taxon>
        <taxon>Lysobacterales</taxon>
        <taxon>Rhodanobacteraceae</taxon>
        <taxon>Rhodanobacter</taxon>
    </lineage>
</organism>
<evidence type="ECO:0000313" key="4">
    <source>
        <dbReference type="Proteomes" id="UP001620339"/>
    </source>
</evidence>
<dbReference type="InterPro" id="IPR050563">
    <property type="entry name" value="4-hydroxybenzoyl-CoA_TE"/>
</dbReference>
<dbReference type="EMBL" id="JADIKK010000008">
    <property type="protein sequence ID" value="MFK2879348.1"/>
    <property type="molecule type" value="Genomic_DNA"/>
</dbReference>
<name>A0ABW8JCB4_9GAMM</name>
<reference evidence="3 4" key="1">
    <citation type="submission" date="2020-10" db="EMBL/GenBank/DDBJ databases">
        <title>Phylogeny of dyella-like bacteria.</title>
        <authorList>
            <person name="Fu J."/>
        </authorList>
    </citation>
    <scope>NUCLEOTIDE SEQUENCE [LARGE SCALE GENOMIC DNA]</scope>
    <source>
        <strain evidence="3 4">KACC 19113</strain>
    </source>
</reference>
<evidence type="ECO:0000256" key="1">
    <source>
        <dbReference type="ARBA" id="ARBA00005953"/>
    </source>
</evidence>
<dbReference type="Proteomes" id="UP001620339">
    <property type="component" value="Unassembled WGS sequence"/>
</dbReference>
<dbReference type="RefSeq" id="WP_404616158.1">
    <property type="nucleotide sequence ID" value="NZ_JADIKK010000008.1"/>
</dbReference>
<comment type="caution">
    <text evidence="3">The sequence shown here is derived from an EMBL/GenBank/DDBJ whole genome shotgun (WGS) entry which is preliminary data.</text>
</comment>
<dbReference type="SUPFAM" id="SSF54637">
    <property type="entry name" value="Thioesterase/thiol ester dehydrase-isomerase"/>
    <property type="match status" value="1"/>
</dbReference>
<evidence type="ECO:0000313" key="3">
    <source>
        <dbReference type="EMBL" id="MFK2879348.1"/>
    </source>
</evidence>
<keyword evidence="4" id="KW-1185">Reference proteome</keyword>
<accession>A0ABW8JCB4</accession>
<dbReference type="PANTHER" id="PTHR31793:SF27">
    <property type="entry name" value="NOVEL THIOESTERASE SUPERFAMILY DOMAIN AND SAPOSIN A-TYPE DOMAIN CONTAINING PROTEIN (0610012H03RIK)"/>
    <property type="match status" value="1"/>
</dbReference>
<proteinExistence type="inferred from homology"/>
<dbReference type="Gene3D" id="3.10.129.10">
    <property type="entry name" value="Hotdog Thioesterase"/>
    <property type="match status" value="1"/>
</dbReference>
<comment type="similarity">
    <text evidence="1">Belongs to the 4-hydroxybenzoyl-CoA thioesterase family.</text>
</comment>
<sequence>MRSRGALHVDTEITVPFFDVDSMDVVWHGHYVKYLEVARCALLDRIGHNYAQMKASGYVWPVIDLQLRYARAARFGQRLVLRADLVEWQNRLKIHYLLSDAASGECLTRASTVQVAVRLADGAMQLVSPSVFVDAVEQCISGVP</sequence>
<dbReference type="Pfam" id="PF13279">
    <property type="entry name" value="4HBT_2"/>
    <property type="match status" value="1"/>
</dbReference>
<keyword evidence="2" id="KW-0378">Hydrolase</keyword>
<evidence type="ECO:0000256" key="2">
    <source>
        <dbReference type="ARBA" id="ARBA00022801"/>
    </source>
</evidence>